<dbReference type="InterPro" id="IPR053231">
    <property type="entry name" value="GPCR_LN-TM7"/>
</dbReference>
<dbReference type="EMBL" id="CAJFCJ010000010">
    <property type="protein sequence ID" value="CAD5119332.1"/>
    <property type="molecule type" value="Genomic_DNA"/>
</dbReference>
<feature type="transmembrane region" description="Helical" evidence="6">
    <location>
        <begin position="646"/>
        <end position="667"/>
    </location>
</feature>
<feature type="transmembrane region" description="Helical" evidence="6">
    <location>
        <begin position="572"/>
        <end position="597"/>
    </location>
</feature>
<keyword evidence="11" id="KW-1185">Reference proteome</keyword>
<dbReference type="OrthoDB" id="6134459at2759"/>
<dbReference type="SUPFAM" id="SSF90188">
    <property type="entry name" value="Somatomedin B domain"/>
    <property type="match status" value="1"/>
</dbReference>
<dbReference type="AlphaFoldDB" id="A0A7I8VSR3"/>
<comment type="caution">
    <text evidence="10">The sequence shown here is derived from an EMBL/GenBank/DDBJ whole genome shotgun (WGS) entry which is preliminary data.</text>
</comment>
<dbReference type="InterPro" id="IPR036024">
    <property type="entry name" value="Somatomedin_B-like_dom_sf"/>
</dbReference>
<dbReference type="PANTHER" id="PTHR45902:SF1">
    <property type="entry name" value="LATROPHILIN RECEPTOR-LIKE PROTEIN A"/>
    <property type="match status" value="1"/>
</dbReference>
<feature type="signal peptide" evidence="7">
    <location>
        <begin position="1"/>
        <end position="25"/>
    </location>
</feature>
<feature type="transmembrane region" description="Helical" evidence="6">
    <location>
        <begin position="769"/>
        <end position="789"/>
    </location>
</feature>
<organism evidence="10 11">
    <name type="scientific">Dimorphilus gyrociliatus</name>
    <dbReference type="NCBI Taxonomy" id="2664684"/>
    <lineage>
        <taxon>Eukaryota</taxon>
        <taxon>Metazoa</taxon>
        <taxon>Spiralia</taxon>
        <taxon>Lophotrochozoa</taxon>
        <taxon>Annelida</taxon>
        <taxon>Polychaeta</taxon>
        <taxon>Polychaeta incertae sedis</taxon>
        <taxon>Dinophilidae</taxon>
        <taxon>Dimorphilus</taxon>
    </lineage>
</organism>
<feature type="domain" description="SMB" evidence="9">
    <location>
        <begin position="63"/>
        <end position="107"/>
    </location>
</feature>
<evidence type="ECO:0000313" key="10">
    <source>
        <dbReference type="EMBL" id="CAD5119332.1"/>
    </source>
</evidence>
<dbReference type="Proteomes" id="UP000549394">
    <property type="component" value="Unassembled WGS sequence"/>
</dbReference>
<dbReference type="PROSITE" id="PS50261">
    <property type="entry name" value="G_PROTEIN_RECEP_F2_4"/>
    <property type="match status" value="1"/>
</dbReference>
<evidence type="ECO:0000256" key="5">
    <source>
        <dbReference type="ARBA" id="ARBA00023157"/>
    </source>
</evidence>
<feature type="transmembrane region" description="Helical" evidence="6">
    <location>
        <begin position="740"/>
        <end position="763"/>
    </location>
</feature>
<evidence type="ECO:0000256" key="2">
    <source>
        <dbReference type="ARBA" id="ARBA00022692"/>
    </source>
</evidence>
<keyword evidence="4 6" id="KW-0472">Membrane</keyword>
<feature type="chain" id="PRO_5029700079" evidence="7">
    <location>
        <begin position="26"/>
        <end position="817"/>
    </location>
</feature>
<dbReference type="PROSITE" id="PS50958">
    <property type="entry name" value="SMB_2"/>
    <property type="match status" value="1"/>
</dbReference>
<dbReference type="GO" id="GO:0004930">
    <property type="term" value="F:G protein-coupled receptor activity"/>
    <property type="evidence" value="ECO:0007669"/>
    <property type="project" value="InterPro"/>
</dbReference>
<dbReference type="Gene3D" id="1.20.1070.10">
    <property type="entry name" value="Rhodopsin 7-helix transmembrane proteins"/>
    <property type="match status" value="1"/>
</dbReference>
<evidence type="ECO:0000256" key="4">
    <source>
        <dbReference type="ARBA" id="ARBA00023136"/>
    </source>
</evidence>
<evidence type="ECO:0000259" key="8">
    <source>
        <dbReference type="PROSITE" id="PS50261"/>
    </source>
</evidence>
<keyword evidence="7" id="KW-0732">Signal</keyword>
<feature type="transmembrane region" description="Helical" evidence="6">
    <location>
        <begin position="603"/>
        <end position="625"/>
    </location>
</feature>
<dbReference type="GO" id="GO:0007166">
    <property type="term" value="P:cell surface receptor signaling pathway"/>
    <property type="evidence" value="ECO:0007669"/>
    <property type="project" value="InterPro"/>
</dbReference>
<dbReference type="PANTHER" id="PTHR45902">
    <property type="entry name" value="LATROPHILIN RECEPTOR-LIKE PROTEIN A"/>
    <property type="match status" value="1"/>
</dbReference>
<keyword evidence="5" id="KW-1015">Disulfide bond</keyword>
<proteinExistence type="predicted"/>
<dbReference type="Pfam" id="PF00002">
    <property type="entry name" value="7tm_2"/>
    <property type="match status" value="1"/>
</dbReference>
<accession>A0A7I8VSR3</accession>
<feature type="transmembrane region" description="Helical" evidence="6">
    <location>
        <begin position="687"/>
        <end position="709"/>
    </location>
</feature>
<sequence>MLHLASKLIFYFSLYLRVKFGYVYAFNDSLDGSRQYSPSDHDNYLGNDNQQCLDHTILHYECGFRSCQFVFCGKKFPSDQACACDKYCEKFNDCCFDAHKYCNKESDSFDYERYFEIYKDRYTCEKISDYSYWMVTKCSNGDECSLDAKRLLDEIPVLGNEMDILPYRNDKCAFCNSVFNITPFNFEAFVEYDNEAEPRPNYTLDDIKYLYSSKLAKVNLVIEAKGDVKQCIKDLIDTCPSNCPNLAWYILCRSYHSVVQFNDSGIIRYYKNKYCYFCNNGEDSHYGCLSGFSITDKFLKTYRYNFLFEEIKRENDNRENSDSSETCPENYAYISADKACRKIIKKHALYDLLKPNICSFTITFQLNLTKLESISKENLQNQFDILIQDTFLEISTLLNDLKITLKPVKSTENCYDIADNFYTNGNNTTNCTSYLIIPRYLECNNSILINISETINSSTTSLSNIREVKNKLQKYTITLGMMCENYIEFIGDKPKYLSKSFNQFTKDNTTYFCREELTFPSMTVEENDDSKIDIVGLFGLVCNSLSLVSLLVRLIVPCFLPKLRTKGMWIQWNLALAIFIWQTSILLSPLLTSWIWVCRSIAVLGHLSMISSMSWQSILAIDMFFKFREKSMIDLSKFSDLQVWKFFLLAWGLACLPVIVSITLAITKPEDAIYGIDQNKSEYKDRCWIYGFFGQVILLILPIVILLLINTGMLVTTIRNLHIMLKNSPANSKTSMKSQVIIFTKLSIFFGISWFAMFISAYVDHDAITIVNILANVCIGIWLSMTALVSRDVWKRKMSASETYLSDRQSKRPRSQS</sequence>
<evidence type="ECO:0000313" key="11">
    <source>
        <dbReference type="Proteomes" id="UP000549394"/>
    </source>
</evidence>
<keyword evidence="3 6" id="KW-1133">Transmembrane helix</keyword>
<comment type="subcellular location">
    <subcellularLocation>
        <location evidence="1">Membrane</location>
        <topology evidence="1">Multi-pass membrane protein</topology>
    </subcellularLocation>
</comment>
<dbReference type="InterPro" id="IPR017981">
    <property type="entry name" value="GPCR_2-like_7TM"/>
</dbReference>
<keyword evidence="2 6" id="KW-0812">Transmembrane</keyword>
<name>A0A7I8VSR3_9ANNE</name>
<evidence type="ECO:0000256" key="1">
    <source>
        <dbReference type="ARBA" id="ARBA00004141"/>
    </source>
</evidence>
<evidence type="ECO:0000256" key="7">
    <source>
        <dbReference type="SAM" id="SignalP"/>
    </source>
</evidence>
<dbReference type="InterPro" id="IPR001212">
    <property type="entry name" value="Somatomedin_B_dom"/>
</dbReference>
<evidence type="ECO:0000256" key="3">
    <source>
        <dbReference type="ARBA" id="ARBA00022989"/>
    </source>
</evidence>
<feature type="domain" description="G-protein coupled receptors family 2 profile 2" evidence="8">
    <location>
        <begin position="535"/>
        <end position="791"/>
    </location>
</feature>
<evidence type="ECO:0000259" key="9">
    <source>
        <dbReference type="PROSITE" id="PS50958"/>
    </source>
</evidence>
<protein>
    <submittedName>
        <fullName evidence="10">DgyrCDS7953</fullName>
    </submittedName>
</protein>
<feature type="transmembrane region" description="Helical" evidence="6">
    <location>
        <begin position="534"/>
        <end position="560"/>
    </location>
</feature>
<reference evidence="10 11" key="1">
    <citation type="submission" date="2020-08" db="EMBL/GenBank/DDBJ databases">
        <authorList>
            <person name="Hejnol A."/>
        </authorList>
    </citation>
    <scope>NUCLEOTIDE SEQUENCE [LARGE SCALE GENOMIC DNA]</scope>
</reference>
<dbReference type="InterPro" id="IPR000832">
    <property type="entry name" value="GPCR_2_secretin-like"/>
</dbReference>
<dbReference type="CDD" id="cd13952">
    <property type="entry name" value="7tm_classB"/>
    <property type="match status" value="1"/>
</dbReference>
<gene>
    <name evidence="10" type="ORF">DGYR_LOCUS7587</name>
</gene>
<dbReference type="GO" id="GO:0016020">
    <property type="term" value="C:membrane"/>
    <property type="evidence" value="ECO:0007669"/>
    <property type="project" value="UniProtKB-SubCell"/>
</dbReference>
<evidence type="ECO:0000256" key="6">
    <source>
        <dbReference type="SAM" id="Phobius"/>
    </source>
</evidence>